<dbReference type="PANTHER" id="PTHR38786">
    <property type="entry name" value="FLAGELLAR FLIJ PROTEIN"/>
    <property type="match status" value="1"/>
</dbReference>
<dbReference type="InterPro" id="IPR052570">
    <property type="entry name" value="FliJ"/>
</dbReference>
<dbReference type="GO" id="GO:0044781">
    <property type="term" value="P:bacterial-type flagellum organization"/>
    <property type="evidence" value="ECO:0007669"/>
    <property type="project" value="UniProtKB-KW"/>
</dbReference>
<reference evidence="13" key="1">
    <citation type="submission" date="2015-07" db="EMBL/GenBank/DDBJ databases">
        <title>Draft genome sequence of a Pseudoalteromonas rubra strain, OCN096, isolated from Kaneohe Bay, Oahu, Hawaii.</title>
        <authorList>
            <person name="Beurmann S."/>
            <person name="Ushijima B."/>
            <person name="Belcaid M."/>
            <person name="Callahan S.M."/>
            <person name="Aeby G.S."/>
        </authorList>
    </citation>
    <scope>NUCLEOTIDE SEQUENCE [LARGE SCALE GENOMIC DNA]</scope>
    <source>
        <strain evidence="13">OCN096</strain>
    </source>
</reference>
<keyword evidence="6" id="KW-0145">Chemotaxis</keyword>
<evidence type="ECO:0000256" key="9">
    <source>
        <dbReference type="ARBA" id="ARBA00023136"/>
    </source>
</evidence>
<keyword evidence="4" id="KW-0813">Transport</keyword>
<dbReference type="Gene3D" id="1.10.287.1700">
    <property type="match status" value="1"/>
</dbReference>
<dbReference type="GO" id="GO:0071973">
    <property type="term" value="P:bacterial-type flagellum-dependent cell motility"/>
    <property type="evidence" value="ECO:0007669"/>
    <property type="project" value="InterPro"/>
</dbReference>
<dbReference type="InterPro" id="IPR012823">
    <property type="entry name" value="Flagell_FliJ"/>
</dbReference>
<keyword evidence="11" id="KW-0175">Coiled coil</keyword>
<dbReference type="PATRIC" id="fig|43658.6.peg.4934"/>
<dbReference type="OrthoDB" id="7063004at2"/>
<dbReference type="EMBL" id="LFZX01000094">
    <property type="protein sequence ID" value="KNC67092.1"/>
    <property type="molecule type" value="Genomic_DNA"/>
</dbReference>
<protein>
    <recommendedName>
        <fullName evidence="3">Flagellar FliJ protein</fullName>
    </recommendedName>
</protein>
<sequence>MANNKLDLLFKLESEKEEKLRLNFIQAEQNFHANQQKLNGLNDFRLEYSQQLHQKAQQGLSSAGFGQYHAFISKIEEAIRQQANTVATAKRVVDQRRKLWLEQQVKAKAIAKLIEKKALEEQQRLAKAEQKMLDEFATNIFMRRKLAQS</sequence>
<comment type="caution">
    <text evidence="12">The sequence shown here is derived from an EMBL/GenBank/DDBJ whole genome shotgun (WGS) entry which is preliminary data.</text>
</comment>
<dbReference type="Proteomes" id="UP000036850">
    <property type="component" value="Unassembled WGS sequence"/>
</dbReference>
<evidence type="ECO:0000313" key="13">
    <source>
        <dbReference type="Proteomes" id="UP000036850"/>
    </source>
</evidence>
<dbReference type="GO" id="GO:0005886">
    <property type="term" value="C:plasma membrane"/>
    <property type="evidence" value="ECO:0007669"/>
    <property type="project" value="UniProtKB-SubCell"/>
</dbReference>
<keyword evidence="12" id="KW-0966">Cell projection</keyword>
<dbReference type="AlphaFoldDB" id="A0A0L0ERK3"/>
<evidence type="ECO:0000256" key="3">
    <source>
        <dbReference type="ARBA" id="ARBA00020392"/>
    </source>
</evidence>
<keyword evidence="5" id="KW-1003">Cell membrane</keyword>
<dbReference type="InterPro" id="IPR053716">
    <property type="entry name" value="Flag_assembly_chemotaxis_eff"/>
</dbReference>
<evidence type="ECO:0000256" key="7">
    <source>
        <dbReference type="ARBA" id="ARBA00022795"/>
    </source>
</evidence>
<feature type="coiled-coil region" evidence="11">
    <location>
        <begin position="111"/>
        <end position="139"/>
    </location>
</feature>
<keyword evidence="12" id="KW-0282">Flagellum</keyword>
<keyword evidence="12" id="KW-0969">Cilium</keyword>
<dbReference type="RefSeq" id="WP_010385677.1">
    <property type="nucleotide sequence ID" value="NZ_AHCD03000034.1"/>
</dbReference>
<gene>
    <name evidence="12" type="ORF">AC626_12920</name>
</gene>
<accession>A0A0L0ERK3</accession>
<dbReference type="GO" id="GO:0015031">
    <property type="term" value="P:protein transport"/>
    <property type="evidence" value="ECO:0007669"/>
    <property type="project" value="UniProtKB-KW"/>
</dbReference>
<keyword evidence="8" id="KW-0653">Protein transport</keyword>
<evidence type="ECO:0000256" key="1">
    <source>
        <dbReference type="ARBA" id="ARBA00004413"/>
    </source>
</evidence>
<name>A0A0L0ERK3_9GAMM</name>
<evidence type="ECO:0000256" key="5">
    <source>
        <dbReference type="ARBA" id="ARBA00022475"/>
    </source>
</evidence>
<keyword evidence="9" id="KW-0472">Membrane</keyword>
<dbReference type="PANTHER" id="PTHR38786:SF1">
    <property type="entry name" value="FLAGELLAR FLIJ PROTEIN"/>
    <property type="match status" value="1"/>
</dbReference>
<comment type="subcellular location">
    <subcellularLocation>
        <location evidence="1">Cell membrane</location>
        <topology evidence="1">Peripheral membrane protein</topology>
        <orientation evidence="1">Cytoplasmic side</orientation>
    </subcellularLocation>
</comment>
<dbReference type="NCBIfam" id="TIGR02473">
    <property type="entry name" value="flagell_FliJ"/>
    <property type="match status" value="1"/>
</dbReference>
<evidence type="ECO:0000256" key="11">
    <source>
        <dbReference type="SAM" id="Coils"/>
    </source>
</evidence>
<dbReference type="Pfam" id="PF02050">
    <property type="entry name" value="FliJ"/>
    <property type="match status" value="1"/>
</dbReference>
<dbReference type="GO" id="GO:0009288">
    <property type="term" value="C:bacterial-type flagellum"/>
    <property type="evidence" value="ECO:0007669"/>
    <property type="project" value="InterPro"/>
</dbReference>
<proteinExistence type="inferred from homology"/>
<dbReference type="GeneID" id="61357748"/>
<evidence type="ECO:0000256" key="10">
    <source>
        <dbReference type="ARBA" id="ARBA00023225"/>
    </source>
</evidence>
<organism evidence="12 13">
    <name type="scientific">Pseudoalteromonas rubra</name>
    <dbReference type="NCBI Taxonomy" id="43658"/>
    <lineage>
        <taxon>Bacteria</taxon>
        <taxon>Pseudomonadati</taxon>
        <taxon>Pseudomonadota</taxon>
        <taxon>Gammaproteobacteria</taxon>
        <taxon>Alteromonadales</taxon>
        <taxon>Pseudoalteromonadaceae</taxon>
        <taxon>Pseudoalteromonas</taxon>
    </lineage>
</organism>
<evidence type="ECO:0000256" key="8">
    <source>
        <dbReference type="ARBA" id="ARBA00022927"/>
    </source>
</evidence>
<comment type="similarity">
    <text evidence="2">Belongs to the FliJ family.</text>
</comment>
<evidence type="ECO:0000256" key="6">
    <source>
        <dbReference type="ARBA" id="ARBA00022500"/>
    </source>
</evidence>
<keyword evidence="10" id="KW-1006">Bacterial flagellum protein export</keyword>
<keyword evidence="7" id="KW-1005">Bacterial flagellum biogenesis</keyword>
<evidence type="ECO:0000256" key="2">
    <source>
        <dbReference type="ARBA" id="ARBA00010004"/>
    </source>
</evidence>
<dbReference type="GO" id="GO:0006935">
    <property type="term" value="P:chemotaxis"/>
    <property type="evidence" value="ECO:0007669"/>
    <property type="project" value="UniProtKB-KW"/>
</dbReference>
<evidence type="ECO:0000256" key="4">
    <source>
        <dbReference type="ARBA" id="ARBA00022448"/>
    </source>
</evidence>
<evidence type="ECO:0000313" key="12">
    <source>
        <dbReference type="EMBL" id="KNC67092.1"/>
    </source>
</evidence>